<dbReference type="AlphaFoldDB" id="A0A562THK1"/>
<gene>
    <name evidence="1" type="ORF">JM93_00270</name>
</gene>
<evidence type="ECO:0008006" key="3">
    <source>
        <dbReference type="Google" id="ProtNLM"/>
    </source>
</evidence>
<protein>
    <recommendedName>
        <fullName evidence="3">NHLP leader peptide family natural product</fullName>
    </recommendedName>
</protein>
<dbReference type="EMBL" id="VLLF01000001">
    <property type="protein sequence ID" value="TWI92724.1"/>
    <property type="molecule type" value="Genomic_DNA"/>
</dbReference>
<dbReference type="OrthoDB" id="7678918at2"/>
<proteinExistence type="predicted"/>
<sequence>MTRSISSDHALDLGAKLGALLQDSEKRADLVKDPGTTLAALGAKSDLTILADTADTVHLVIPANIDAARVAAEDEAYFEELGRQALGACLYEDVPQ</sequence>
<accession>A0A562THK1</accession>
<organism evidence="1 2">
    <name type="scientific">Roseibium hamelinense</name>
    <dbReference type="NCBI Taxonomy" id="150831"/>
    <lineage>
        <taxon>Bacteria</taxon>
        <taxon>Pseudomonadati</taxon>
        <taxon>Pseudomonadota</taxon>
        <taxon>Alphaproteobacteria</taxon>
        <taxon>Hyphomicrobiales</taxon>
        <taxon>Stappiaceae</taxon>
        <taxon>Roseibium</taxon>
    </lineage>
</organism>
<dbReference type="RefSeq" id="WP_145340270.1">
    <property type="nucleotide sequence ID" value="NZ_SMLY01000087.1"/>
</dbReference>
<evidence type="ECO:0000313" key="1">
    <source>
        <dbReference type="EMBL" id="TWI92724.1"/>
    </source>
</evidence>
<reference evidence="1 2" key="1">
    <citation type="submission" date="2019-07" db="EMBL/GenBank/DDBJ databases">
        <title>Genomic Encyclopedia of Archaeal and Bacterial Type Strains, Phase II (KMG-II): from individual species to whole genera.</title>
        <authorList>
            <person name="Goeker M."/>
        </authorList>
    </citation>
    <scope>NUCLEOTIDE SEQUENCE [LARGE SCALE GENOMIC DNA]</scope>
    <source>
        <strain evidence="1 2">ATCC BAA-252</strain>
    </source>
</reference>
<comment type="caution">
    <text evidence="1">The sequence shown here is derived from an EMBL/GenBank/DDBJ whole genome shotgun (WGS) entry which is preliminary data.</text>
</comment>
<keyword evidence="2" id="KW-1185">Reference proteome</keyword>
<dbReference type="Proteomes" id="UP000320593">
    <property type="component" value="Unassembled WGS sequence"/>
</dbReference>
<evidence type="ECO:0000313" key="2">
    <source>
        <dbReference type="Proteomes" id="UP000320593"/>
    </source>
</evidence>
<name>A0A562THK1_9HYPH</name>